<evidence type="ECO:0000256" key="6">
    <source>
        <dbReference type="HAMAP-Rule" id="MF_00074"/>
    </source>
</evidence>
<dbReference type="RefSeq" id="WP_188525786.1">
    <property type="nucleotide sequence ID" value="NZ_BMGI01000001.1"/>
</dbReference>
<evidence type="ECO:0000256" key="4">
    <source>
        <dbReference type="ARBA" id="ARBA00022679"/>
    </source>
</evidence>
<evidence type="ECO:0000256" key="3">
    <source>
        <dbReference type="ARBA" id="ARBA00022603"/>
    </source>
</evidence>
<dbReference type="PANTHER" id="PTHR31760:SF0">
    <property type="entry name" value="S-ADENOSYL-L-METHIONINE-DEPENDENT METHYLTRANSFERASES SUPERFAMILY PROTEIN"/>
    <property type="match status" value="1"/>
</dbReference>
<accession>A0ABQ1QD38</accession>
<dbReference type="PIRSF" id="PIRSF003078">
    <property type="entry name" value="GidB"/>
    <property type="match status" value="1"/>
</dbReference>
<keyword evidence="3 6" id="KW-0489">Methyltransferase</keyword>
<dbReference type="InterPro" id="IPR003682">
    <property type="entry name" value="rRNA_ssu_MeTfrase_G"/>
</dbReference>
<gene>
    <name evidence="6 7" type="primary">rsmG</name>
    <name evidence="7" type="ORF">GCM10011358_02440</name>
</gene>
<dbReference type="SUPFAM" id="SSF53335">
    <property type="entry name" value="S-adenosyl-L-methionine-dependent methyltransferases"/>
    <property type="match status" value="1"/>
</dbReference>
<reference evidence="8" key="1">
    <citation type="journal article" date="2019" name="Int. J. Syst. Evol. Microbiol.">
        <title>The Global Catalogue of Microorganisms (GCM) 10K type strain sequencing project: providing services to taxonomists for standard genome sequencing and annotation.</title>
        <authorList>
            <consortium name="The Broad Institute Genomics Platform"/>
            <consortium name="The Broad Institute Genome Sequencing Center for Infectious Disease"/>
            <person name="Wu L."/>
            <person name="Ma J."/>
        </authorList>
    </citation>
    <scope>NUCLEOTIDE SEQUENCE [LARGE SCALE GENOMIC DNA]</scope>
    <source>
        <strain evidence="8">CGMCC 1.12922</strain>
    </source>
</reference>
<keyword evidence="1 6" id="KW-0963">Cytoplasm</keyword>
<evidence type="ECO:0000313" key="7">
    <source>
        <dbReference type="EMBL" id="GGD21486.1"/>
    </source>
</evidence>
<feature type="binding site" evidence="6">
    <location>
        <position position="140"/>
    </location>
    <ligand>
        <name>S-adenosyl-L-methionine</name>
        <dbReference type="ChEBI" id="CHEBI:59789"/>
    </ligand>
</feature>
<keyword evidence="4 6" id="KW-0808">Transferase</keyword>
<dbReference type="InterPro" id="IPR029063">
    <property type="entry name" value="SAM-dependent_MTases_sf"/>
</dbReference>
<comment type="caution">
    <text evidence="7">The sequence shown here is derived from an EMBL/GenBank/DDBJ whole genome shotgun (WGS) entry which is preliminary data.</text>
</comment>
<evidence type="ECO:0000313" key="8">
    <source>
        <dbReference type="Proteomes" id="UP000617355"/>
    </source>
</evidence>
<dbReference type="Gene3D" id="3.40.50.150">
    <property type="entry name" value="Vaccinia Virus protein VP39"/>
    <property type="match status" value="1"/>
</dbReference>
<feature type="binding site" evidence="6">
    <location>
        <begin position="126"/>
        <end position="127"/>
    </location>
    <ligand>
        <name>S-adenosyl-L-methionine</name>
        <dbReference type="ChEBI" id="CHEBI:59789"/>
    </ligand>
</feature>
<dbReference type="GO" id="GO:0032259">
    <property type="term" value="P:methylation"/>
    <property type="evidence" value="ECO:0007669"/>
    <property type="project" value="UniProtKB-KW"/>
</dbReference>
<sequence length="207" mass="22690">MSPAKGRNALADVSRETTQRLEIYAQLLAKWNPAINMVGKSTLPDLWTRHFQDSAQIFGLLGPQEVTCVDMGAGGGFPGLVIAILAKEKMPQFHMHCIESDQRKAAFLNTVIRETGLSATVHAKRIEDVAPLDANVVMARALASLTVLLDYAKRHLGPDGRAIFLKGASYQKEVDEALASWDFRLDTYPSETNSGATILKIGDIRRV</sequence>
<organism evidence="7 8">
    <name type="scientific">Sinisalibacter lacisalsi</name>
    <dbReference type="NCBI Taxonomy" id="1526570"/>
    <lineage>
        <taxon>Bacteria</taxon>
        <taxon>Pseudomonadati</taxon>
        <taxon>Pseudomonadota</taxon>
        <taxon>Alphaproteobacteria</taxon>
        <taxon>Rhodobacterales</taxon>
        <taxon>Roseobacteraceae</taxon>
        <taxon>Sinisalibacter</taxon>
    </lineage>
</organism>
<feature type="binding site" evidence="6">
    <location>
        <position position="77"/>
    </location>
    <ligand>
        <name>S-adenosyl-L-methionine</name>
        <dbReference type="ChEBI" id="CHEBI:59789"/>
    </ligand>
</feature>
<evidence type="ECO:0000256" key="2">
    <source>
        <dbReference type="ARBA" id="ARBA00022552"/>
    </source>
</evidence>
<comment type="function">
    <text evidence="6">Specifically methylates the N7 position of guanine in position 527 of 16S rRNA.</text>
</comment>
<dbReference type="Pfam" id="PF02527">
    <property type="entry name" value="GidB"/>
    <property type="match status" value="1"/>
</dbReference>
<dbReference type="EC" id="2.1.1.170" evidence="6"/>
<comment type="caution">
    <text evidence="6">Lacks conserved residue(s) required for the propagation of feature annotation.</text>
</comment>
<dbReference type="HAMAP" id="MF_00074">
    <property type="entry name" value="16SrRNA_methyltr_G"/>
    <property type="match status" value="1"/>
</dbReference>
<dbReference type="EMBL" id="BMGI01000001">
    <property type="protein sequence ID" value="GGD21486.1"/>
    <property type="molecule type" value="Genomic_DNA"/>
</dbReference>
<keyword evidence="8" id="KW-1185">Reference proteome</keyword>
<feature type="binding site" evidence="6">
    <location>
        <position position="72"/>
    </location>
    <ligand>
        <name>S-adenosyl-L-methionine</name>
        <dbReference type="ChEBI" id="CHEBI:59789"/>
    </ligand>
</feature>
<name>A0ABQ1QD38_9RHOB</name>
<comment type="catalytic activity">
    <reaction evidence="6">
        <text>guanosine(527) in 16S rRNA + S-adenosyl-L-methionine = N(7)-methylguanosine(527) in 16S rRNA + S-adenosyl-L-homocysteine</text>
        <dbReference type="Rhea" id="RHEA:42732"/>
        <dbReference type="Rhea" id="RHEA-COMP:10209"/>
        <dbReference type="Rhea" id="RHEA-COMP:10210"/>
        <dbReference type="ChEBI" id="CHEBI:57856"/>
        <dbReference type="ChEBI" id="CHEBI:59789"/>
        <dbReference type="ChEBI" id="CHEBI:74269"/>
        <dbReference type="ChEBI" id="CHEBI:74480"/>
        <dbReference type="EC" id="2.1.1.170"/>
    </reaction>
</comment>
<keyword evidence="2 6" id="KW-0698">rRNA processing</keyword>
<dbReference type="GO" id="GO:0008168">
    <property type="term" value="F:methyltransferase activity"/>
    <property type="evidence" value="ECO:0007669"/>
    <property type="project" value="UniProtKB-KW"/>
</dbReference>
<comment type="similarity">
    <text evidence="6">Belongs to the methyltransferase superfamily. RNA methyltransferase RsmG family.</text>
</comment>
<dbReference type="NCBIfam" id="TIGR00138">
    <property type="entry name" value="rsmG_gidB"/>
    <property type="match status" value="1"/>
</dbReference>
<dbReference type="PANTHER" id="PTHR31760">
    <property type="entry name" value="S-ADENOSYL-L-METHIONINE-DEPENDENT METHYLTRANSFERASES SUPERFAMILY PROTEIN"/>
    <property type="match status" value="1"/>
</dbReference>
<evidence type="ECO:0000256" key="5">
    <source>
        <dbReference type="ARBA" id="ARBA00022691"/>
    </source>
</evidence>
<protein>
    <recommendedName>
        <fullName evidence="6">Ribosomal RNA small subunit methyltransferase G</fullName>
        <ecNumber evidence="6">2.1.1.170</ecNumber>
    </recommendedName>
    <alternativeName>
        <fullName evidence="6">16S rRNA 7-methylguanosine methyltransferase</fullName>
        <shortName evidence="6">16S rRNA m7G methyltransferase</shortName>
    </alternativeName>
</protein>
<proteinExistence type="inferred from homology"/>
<evidence type="ECO:0000256" key="1">
    <source>
        <dbReference type="ARBA" id="ARBA00022490"/>
    </source>
</evidence>
<keyword evidence="5 6" id="KW-0949">S-adenosyl-L-methionine</keyword>
<dbReference type="Proteomes" id="UP000617355">
    <property type="component" value="Unassembled WGS sequence"/>
</dbReference>
<comment type="subcellular location">
    <subcellularLocation>
        <location evidence="6">Cytoplasm</location>
    </subcellularLocation>
</comment>